<dbReference type="AlphaFoldDB" id="A0A4R8ITR8"/>
<dbReference type="Gene3D" id="1.10.8.60">
    <property type="match status" value="1"/>
</dbReference>
<keyword evidence="5" id="KW-0235">DNA replication</keyword>
<dbReference type="GO" id="GO:0009360">
    <property type="term" value="C:DNA polymerase III complex"/>
    <property type="evidence" value="ECO:0007669"/>
    <property type="project" value="UniProtKB-UniRule"/>
</dbReference>
<sequence>MRLRAEQIPAHLQKGLAPVYLISGDEPFQLDQTVGAIRQQAQQQGHTDRQVLHADARFDWHSLGASAANLSLFAEKQLIELRLPTGKPGAEGSKALLAYLENPPADTVLLIISAKLDKQQQNSKWYKAIDRAGVTVAVWPIEAAQLPAWLKQRMALREMQPSEAALQMLADRVEGNLLAADQELEKLRLLSGGGAIDAEQVAAAVADSARYDLFSLVDVILSGDLARAQRMLFGLRAEGVEPILVLWALSREIRALAAMAAELETGRPIAAVMQQHRVWDKRKAPVGAALRRYSRAADWQALLRHCRHIDFCIKGQAAGAEWEELLQLTAALAGTPLFESGQASG</sequence>
<dbReference type="EC" id="2.7.7.7" evidence="1 9"/>
<evidence type="ECO:0000313" key="13">
    <source>
        <dbReference type="Proteomes" id="UP000294914"/>
    </source>
</evidence>
<dbReference type="PANTHER" id="PTHR34388:SF1">
    <property type="entry name" value="DNA POLYMERASE III SUBUNIT DELTA"/>
    <property type="match status" value="1"/>
</dbReference>
<evidence type="ECO:0000256" key="8">
    <source>
        <dbReference type="ARBA" id="ARBA00049244"/>
    </source>
</evidence>
<dbReference type="NCBIfam" id="TIGR01128">
    <property type="entry name" value="holA"/>
    <property type="match status" value="1"/>
</dbReference>
<dbReference type="InterPro" id="IPR005790">
    <property type="entry name" value="DNA_polIII_delta"/>
</dbReference>
<evidence type="ECO:0000256" key="5">
    <source>
        <dbReference type="ARBA" id="ARBA00022705"/>
    </source>
</evidence>
<dbReference type="Pfam" id="PF14840">
    <property type="entry name" value="DNA_pol3_delt_C"/>
    <property type="match status" value="1"/>
</dbReference>
<evidence type="ECO:0000259" key="10">
    <source>
        <dbReference type="Pfam" id="PF06144"/>
    </source>
</evidence>
<evidence type="ECO:0000256" key="9">
    <source>
        <dbReference type="NCBIfam" id="TIGR01128"/>
    </source>
</evidence>
<evidence type="ECO:0000313" key="12">
    <source>
        <dbReference type="EMBL" id="TDY01067.1"/>
    </source>
</evidence>
<dbReference type="InterPro" id="IPR008921">
    <property type="entry name" value="DNA_pol3_clamp-load_cplx_C"/>
</dbReference>
<evidence type="ECO:0000256" key="2">
    <source>
        <dbReference type="ARBA" id="ARBA00017703"/>
    </source>
</evidence>
<dbReference type="GO" id="GO:0006261">
    <property type="term" value="P:DNA-templated DNA replication"/>
    <property type="evidence" value="ECO:0007669"/>
    <property type="project" value="TreeGrafter"/>
</dbReference>
<accession>A0A4R8ITR8</accession>
<evidence type="ECO:0000256" key="6">
    <source>
        <dbReference type="ARBA" id="ARBA00022932"/>
    </source>
</evidence>
<dbReference type="SUPFAM" id="SSF52540">
    <property type="entry name" value="P-loop containing nucleoside triphosphate hydrolases"/>
    <property type="match status" value="1"/>
</dbReference>
<feature type="domain" description="DNA polymerase III subunit delta C-terminal" evidence="11">
    <location>
        <begin position="214"/>
        <end position="337"/>
    </location>
</feature>
<evidence type="ECO:0000256" key="1">
    <source>
        <dbReference type="ARBA" id="ARBA00012417"/>
    </source>
</evidence>
<dbReference type="CDD" id="cd18138">
    <property type="entry name" value="HLD_clamp_pol_III_delta"/>
    <property type="match status" value="1"/>
</dbReference>
<dbReference type="Proteomes" id="UP000294914">
    <property type="component" value="Unassembled WGS sequence"/>
</dbReference>
<comment type="similarity">
    <text evidence="7">Belongs to the DNA polymerase HolA subunit family.</text>
</comment>
<dbReference type="OrthoDB" id="9770982at2"/>
<dbReference type="InterPro" id="IPR032780">
    <property type="entry name" value="DNA_pol3_delt_C"/>
</dbReference>
<keyword evidence="13" id="KW-1185">Reference proteome</keyword>
<dbReference type="Pfam" id="PF06144">
    <property type="entry name" value="DNA_pol3_delta"/>
    <property type="match status" value="1"/>
</dbReference>
<reference evidence="12 13" key="1">
    <citation type="submission" date="2019-03" db="EMBL/GenBank/DDBJ databases">
        <title>Genomic Encyclopedia of Type Strains, Phase IV (KMG-IV): sequencing the most valuable type-strain genomes for metagenomic binning, comparative biology and taxonomic classification.</title>
        <authorList>
            <person name="Goeker M."/>
        </authorList>
    </citation>
    <scope>NUCLEOTIDE SEQUENCE [LARGE SCALE GENOMIC DNA]</scope>
    <source>
        <strain evidence="12 13">DSM 16326</strain>
    </source>
</reference>
<dbReference type="RefSeq" id="WP_134083696.1">
    <property type="nucleotide sequence ID" value="NZ_SOQX01000004.1"/>
</dbReference>
<dbReference type="GO" id="GO:0003887">
    <property type="term" value="F:DNA-directed DNA polymerase activity"/>
    <property type="evidence" value="ECO:0007669"/>
    <property type="project" value="UniProtKB-UniRule"/>
</dbReference>
<keyword evidence="4" id="KW-0548">Nucleotidyltransferase</keyword>
<name>A0A4R8ITR8_9GAMM</name>
<keyword evidence="3" id="KW-0808">Transferase</keyword>
<organism evidence="12 13">
    <name type="scientific">Thiohalophilus thiocyanatoxydans</name>
    <dbReference type="NCBI Taxonomy" id="381308"/>
    <lineage>
        <taxon>Bacteria</taxon>
        <taxon>Pseudomonadati</taxon>
        <taxon>Pseudomonadota</taxon>
        <taxon>Gammaproteobacteria</taxon>
        <taxon>Thiohalomonadales</taxon>
        <taxon>Thiohalophilaceae</taxon>
        <taxon>Thiohalophilus</taxon>
    </lineage>
</organism>
<comment type="catalytic activity">
    <reaction evidence="8">
        <text>DNA(n) + a 2'-deoxyribonucleoside 5'-triphosphate = DNA(n+1) + diphosphate</text>
        <dbReference type="Rhea" id="RHEA:22508"/>
        <dbReference type="Rhea" id="RHEA-COMP:17339"/>
        <dbReference type="Rhea" id="RHEA-COMP:17340"/>
        <dbReference type="ChEBI" id="CHEBI:33019"/>
        <dbReference type="ChEBI" id="CHEBI:61560"/>
        <dbReference type="ChEBI" id="CHEBI:173112"/>
        <dbReference type="EC" id="2.7.7.7"/>
    </reaction>
</comment>
<evidence type="ECO:0000256" key="3">
    <source>
        <dbReference type="ARBA" id="ARBA00022679"/>
    </source>
</evidence>
<evidence type="ECO:0000256" key="7">
    <source>
        <dbReference type="ARBA" id="ARBA00034754"/>
    </source>
</evidence>
<dbReference type="InterPro" id="IPR027417">
    <property type="entry name" value="P-loop_NTPase"/>
</dbReference>
<dbReference type="GO" id="GO:0003677">
    <property type="term" value="F:DNA binding"/>
    <property type="evidence" value="ECO:0007669"/>
    <property type="project" value="InterPro"/>
</dbReference>
<dbReference type="InterPro" id="IPR010372">
    <property type="entry name" value="DNA_pol3_delta_N"/>
</dbReference>
<dbReference type="Gene3D" id="1.20.272.10">
    <property type="match status" value="1"/>
</dbReference>
<dbReference type="EMBL" id="SOQX01000004">
    <property type="protein sequence ID" value="TDY01067.1"/>
    <property type="molecule type" value="Genomic_DNA"/>
</dbReference>
<evidence type="ECO:0000259" key="11">
    <source>
        <dbReference type="Pfam" id="PF14840"/>
    </source>
</evidence>
<evidence type="ECO:0000256" key="4">
    <source>
        <dbReference type="ARBA" id="ARBA00022695"/>
    </source>
</evidence>
<dbReference type="SUPFAM" id="SSF48019">
    <property type="entry name" value="post-AAA+ oligomerization domain-like"/>
    <property type="match status" value="1"/>
</dbReference>
<comment type="caution">
    <text evidence="12">The sequence shown here is derived from an EMBL/GenBank/DDBJ whole genome shotgun (WGS) entry which is preliminary data.</text>
</comment>
<dbReference type="PANTHER" id="PTHR34388">
    <property type="entry name" value="DNA POLYMERASE III SUBUNIT DELTA"/>
    <property type="match status" value="1"/>
</dbReference>
<protein>
    <recommendedName>
        <fullName evidence="2 9">DNA polymerase III subunit delta</fullName>
        <ecNumber evidence="1 9">2.7.7.7</ecNumber>
    </recommendedName>
</protein>
<feature type="domain" description="DNA polymerase III delta N-terminal" evidence="10">
    <location>
        <begin position="20"/>
        <end position="134"/>
    </location>
</feature>
<proteinExistence type="inferred from homology"/>
<gene>
    <name evidence="12" type="ORF">EDC23_1813</name>
</gene>
<dbReference type="Gene3D" id="3.40.50.300">
    <property type="entry name" value="P-loop containing nucleotide triphosphate hydrolases"/>
    <property type="match status" value="1"/>
</dbReference>
<keyword evidence="6" id="KW-0239">DNA-directed DNA polymerase</keyword>